<evidence type="ECO:0000256" key="2">
    <source>
        <dbReference type="ARBA" id="ARBA00005947"/>
    </source>
</evidence>
<evidence type="ECO:0000256" key="4">
    <source>
        <dbReference type="ARBA" id="ARBA00022627"/>
    </source>
</evidence>
<organism evidence="6 7">
    <name type="scientific">Serinibacter arcticus</name>
    <dbReference type="NCBI Taxonomy" id="1655435"/>
    <lineage>
        <taxon>Bacteria</taxon>
        <taxon>Bacillati</taxon>
        <taxon>Actinomycetota</taxon>
        <taxon>Actinomycetes</taxon>
        <taxon>Micrococcales</taxon>
        <taxon>Beutenbergiaceae</taxon>
        <taxon>Serinibacter</taxon>
    </lineage>
</organism>
<evidence type="ECO:0000256" key="1">
    <source>
        <dbReference type="ARBA" id="ARBA00005101"/>
    </source>
</evidence>
<dbReference type="GO" id="GO:0040029">
    <property type="term" value="P:epigenetic regulation of gene expression"/>
    <property type="evidence" value="ECO:0007669"/>
    <property type="project" value="TreeGrafter"/>
</dbReference>
<proteinExistence type="inferred from homology"/>
<dbReference type="RefSeq" id="WP_109230828.1">
    <property type="nucleotide sequence ID" value="NZ_PYHR01000002.1"/>
</dbReference>
<evidence type="ECO:0000256" key="3">
    <source>
        <dbReference type="ARBA" id="ARBA00020218"/>
    </source>
</evidence>
<feature type="domain" description="Histone deacetylase" evidence="5">
    <location>
        <begin position="25"/>
        <end position="316"/>
    </location>
</feature>
<keyword evidence="7" id="KW-1185">Reference proteome</keyword>
<comment type="caution">
    <text evidence="6">The sequence shown here is derived from an EMBL/GenBank/DDBJ whole genome shotgun (WGS) entry which is preliminary data.</text>
</comment>
<dbReference type="GO" id="GO:0045150">
    <property type="term" value="P:acetoin catabolic process"/>
    <property type="evidence" value="ECO:0007669"/>
    <property type="project" value="UniProtKB-UniPathway"/>
</dbReference>
<dbReference type="GO" id="GO:0004407">
    <property type="term" value="F:histone deacetylase activity"/>
    <property type="evidence" value="ECO:0007669"/>
    <property type="project" value="TreeGrafter"/>
</dbReference>
<dbReference type="PANTHER" id="PTHR10625">
    <property type="entry name" value="HISTONE DEACETYLASE HDAC1-RELATED"/>
    <property type="match status" value="1"/>
</dbReference>
<dbReference type="AlphaFoldDB" id="A0A2U1ZZN8"/>
<dbReference type="InterPro" id="IPR037138">
    <property type="entry name" value="His_deacetylse_dom_sf"/>
</dbReference>
<reference evidence="6 7" key="1">
    <citation type="submission" date="2018-03" db="EMBL/GenBank/DDBJ databases">
        <title>Genome assembly of novel Miniimonas species PCH200.</title>
        <authorList>
            <person name="Thakur V."/>
            <person name="Kumar V."/>
            <person name="Singh D."/>
        </authorList>
    </citation>
    <scope>NUCLEOTIDE SEQUENCE [LARGE SCALE GENOMIC DNA]</scope>
    <source>
        <strain evidence="6 7">PCH200</strain>
    </source>
</reference>
<dbReference type="InterPro" id="IPR023801">
    <property type="entry name" value="His_deacetylse_dom"/>
</dbReference>
<sequence>MVEAGARTAFVWSDDLPRYDFGPGHPMAPIRLSLTRDLVRALELPGVVEIDVAPADDAVLASVHTPPFIQSVRAGALGVANEGYGIGTEENPVFPEIHVAARRIVGSTLAAARSVWTTDVPHAVSIAGGMHHAMPDRASGFCVYNDIGVAIQWLLDNGAARVAYIDLDAHHGDGVQEIFWNDPRVLTISVHESGTTLFPGTGFPADTGGSDAVGSAVNLALPARTRGPQWLRAIEAIVPPLVAEFAPDVIVSQHGADAHGNDQLTNLRVSVDHQLAAARLVRELAREHAGDRWVATGGGGYTVVEVVPRVWAGLTAISAGIDPDLEGELPRAWRTAVEQRLRLPAPERWGDGEGDAFVPFASGFDPADDVDRAILATRHAVFPANGIDPSY</sequence>
<comment type="pathway">
    <text evidence="1">Ketone degradation; acetoin degradation.</text>
</comment>
<gene>
    <name evidence="6" type="ORF">C8046_07835</name>
</gene>
<comment type="similarity">
    <text evidence="2">Belongs to the histone deacetylase family.</text>
</comment>
<dbReference type="SUPFAM" id="SSF52768">
    <property type="entry name" value="Arginase/deacetylase"/>
    <property type="match status" value="1"/>
</dbReference>
<dbReference type="EMBL" id="PYHR01000002">
    <property type="protein sequence ID" value="PWD52445.1"/>
    <property type="molecule type" value="Genomic_DNA"/>
</dbReference>
<dbReference type="CDD" id="cd09994">
    <property type="entry name" value="HDAC_AcuC_like"/>
    <property type="match status" value="1"/>
</dbReference>
<dbReference type="OrthoDB" id="9808367at2"/>
<evidence type="ECO:0000313" key="7">
    <source>
        <dbReference type="Proteomes" id="UP000245166"/>
    </source>
</evidence>
<dbReference type="Proteomes" id="UP000245166">
    <property type="component" value="Unassembled WGS sequence"/>
</dbReference>
<dbReference type="InterPro" id="IPR000286">
    <property type="entry name" value="HDACs"/>
</dbReference>
<protein>
    <recommendedName>
        <fullName evidence="3">Acetoin utilization protein AcuC</fullName>
    </recommendedName>
</protein>
<dbReference type="InterPro" id="IPR023696">
    <property type="entry name" value="Ureohydrolase_dom_sf"/>
</dbReference>
<dbReference type="UniPathway" id="UPA00040"/>
<accession>A0A2U1ZZN8</accession>
<evidence type="ECO:0000259" key="5">
    <source>
        <dbReference type="Pfam" id="PF00850"/>
    </source>
</evidence>
<dbReference type="PANTHER" id="PTHR10625:SF10">
    <property type="entry name" value="HISTONE DEACETYLASE HDAC1"/>
    <property type="match status" value="1"/>
</dbReference>
<dbReference type="Gene3D" id="3.40.800.20">
    <property type="entry name" value="Histone deacetylase domain"/>
    <property type="match status" value="1"/>
</dbReference>
<name>A0A2U1ZZN8_9MICO</name>
<dbReference type="Pfam" id="PF00850">
    <property type="entry name" value="Hist_deacetyl"/>
    <property type="match status" value="1"/>
</dbReference>
<keyword evidence="4" id="KW-0006">Acetoin catabolism</keyword>
<evidence type="ECO:0000313" key="6">
    <source>
        <dbReference type="EMBL" id="PWD52445.1"/>
    </source>
</evidence>
<dbReference type="InterPro" id="IPR003085">
    <property type="entry name" value="AcuC"/>
</dbReference>
<dbReference type="PRINTS" id="PR01270">
    <property type="entry name" value="HDASUPER"/>
</dbReference>